<organism evidence="1 2">
    <name type="scientific">Romboutsia lituseburensis DSM 797</name>
    <dbReference type="NCBI Taxonomy" id="1121325"/>
    <lineage>
        <taxon>Bacteria</taxon>
        <taxon>Bacillati</taxon>
        <taxon>Bacillota</taxon>
        <taxon>Clostridia</taxon>
        <taxon>Peptostreptococcales</taxon>
        <taxon>Peptostreptococcaceae</taxon>
        <taxon>Romboutsia</taxon>
    </lineage>
</organism>
<name>A0A1G9PM28_9FIRM</name>
<evidence type="ECO:0000313" key="1">
    <source>
        <dbReference type="EMBL" id="SDL99759.1"/>
    </source>
</evidence>
<sequence>MSFLGPHTGNINKPYSYLFGPHWKDKKGYRVVEGIDKYNHKFGGNDWNVPVCKLCNEPMHQIFTFDLEDPKLNDINIEGITEIPLVSCLNCSTSWDTQVFKLNPQNKSIEIISQDDIENWTQDDEDKIPSPLPNIKMSLKEMTQDDIPINIIKYENAIELFGTEYLCRILGAPLYAQEPLDRECPVCKKEMNYIATVSGESYYNSFNLIKEVDFTIGEMYLYFTICKECLTIKVECQGT</sequence>
<dbReference type="STRING" id="1121325.SAMN04515677_104420"/>
<accession>A0A1G9PM28</accession>
<protein>
    <recommendedName>
        <fullName evidence="3">DUF1963 domain-containing protein</fullName>
    </recommendedName>
</protein>
<dbReference type="RefSeq" id="WP_092725860.1">
    <property type="nucleotide sequence ID" value="NZ_FNGW01000004.1"/>
</dbReference>
<reference evidence="1 2" key="1">
    <citation type="submission" date="2016-10" db="EMBL/GenBank/DDBJ databases">
        <authorList>
            <person name="de Groot N.N."/>
        </authorList>
    </citation>
    <scope>NUCLEOTIDE SEQUENCE [LARGE SCALE GENOMIC DNA]</scope>
    <source>
        <strain evidence="1 2">DSM 797</strain>
    </source>
</reference>
<dbReference type="Proteomes" id="UP000199068">
    <property type="component" value="Unassembled WGS sequence"/>
</dbReference>
<dbReference type="EMBL" id="FNGW01000004">
    <property type="protein sequence ID" value="SDL99759.1"/>
    <property type="molecule type" value="Genomic_DNA"/>
</dbReference>
<keyword evidence="2" id="KW-1185">Reference proteome</keyword>
<dbReference type="AlphaFoldDB" id="A0A1G9PM28"/>
<proteinExistence type="predicted"/>
<evidence type="ECO:0000313" key="2">
    <source>
        <dbReference type="Proteomes" id="UP000199068"/>
    </source>
</evidence>
<evidence type="ECO:0008006" key="3">
    <source>
        <dbReference type="Google" id="ProtNLM"/>
    </source>
</evidence>
<gene>
    <name evidence="1" type="ORF">SAMN04515677_104420</name>
</gene>